<dbReference type="InterPro" id="IPR038078">
    <property type="entry name" value="PhoU-like_sf"/>
</dbReference>
<evidence type="ECO:0000256" key="4">
    <source>
        <dbReference type="ARBA" id="ARBA00022448"/>
    </source>
</evidence>
<dbReference type="InterPro" id="IPR028366">
    <property type="entry name" value="PhoU"/>
</dbReference>
<dbReference type="RefSeq" id="WP_116224489.1">
    <property type="nucleotide sequence ID" value="NZ_AP018437.1"/>
</dbReference>
<evidence type="ECO:0000256" key="5">
    <source>
        <dbReference type="ARBA" id="ARBA00022490"/>
    </source>
</evidence>
<dbReference type="GO" id="GO:0030643">
    <property type="term" value="P:intracellular phosphate ion homeostasis"/>
    <property type="evidence" value="ECO:0007669"/>
    <property type="project" value="InterPro"/>
</dbReference>
<comment type="function">
    <text evidence="7">Plays a role in the regulation of phosphate uptake.</text>
</comment>
<dbReference type="Proteomes" id="UP000256388">
    <property type="component" value="Unassembled WGS sequence"/>
</dbReference>
<protein>
    <recommendedName>
        <fullName evidence="7">Phosphate-specific transport system accessory protein PhoU</fullName>
    </recommendedName>
</protein>
<evidence type="ECO:0000256" key="6">
    <source>
        <dbReference type="ARBA" id="ARBA00022592"/>
    </source>
</evidence>
<comment type="similarity">
    <text evidence="2 7">Belongs to the PhoU family.</text>
</comment>
<dbReference type="GO" id="GO:0006817">
    <property type="term" value="P:phosphate ion transport"/>
    <property type="evidence" value="ECO:0007669"/>
    <property type="project" value="UniProtKB-KW"/>
</dbReference>
<dbReference type="GO" id="GO:0005737">
    <property type="term" value="C:cytoplasm"/>
    <property type="evidence" value="ECO:0007669"/>
    <property type="project" value="UniProtKB-SubCell"/>
</dbReference>
<dbReference type="GO" id="GO:0045936">
    <property type="term" value="P:negative regulation of phosphate metabolic process"/>
    <property type="evidence" value="ECO:0007669"/>
    <property type="project" value="InterPro"/>
</dbReference>
<evidence type="ECO:0000259" key="8">
    <source>
        <dbReference type="Pfam" id="PF01895"/>
    </source>
</evidence>
<name>A0A347ZRZ6_9CHLR</name>
<comment type="subcellular location">
    <subcellularLocation>
        <location evidence="1 7">Cytoplasm</location>
    </subcellularLocation>
</comment>
<evidence type="ECO:0000256" key="1">
    <source>
        <dbReference type="ARBA" id="ARBA00004496"/>
    </source>
</evidence>
<dbReference type="AlphaFoldDB" id="A0A347ZRZ6"/>
<evidence type="ECO:0000313" key="10">
    <source>
        <dbReference type="Proteomes" id="UP000256388"/>
    </source>
</evidence>
<evidence type="ECO:0000313" key="9">
    <source>
        <dbReference type="EMBL" id="REG11358.1"/>
    </source>
</evidence>
<gene>
    <name evidence="9" type="ORF">DFR64_1236</name>
</gene>
<keyword evidence="6 7" id="KW-0592">Phosphate transport</keyword>
<dbReference type="InterPro" id="IPR026022">
    <property type="entry name" value="PhoU_dom"/>
</dbReference>
<keyword evidence="5 7" id="KW-0963">Cytoplasm</keyword>
<evidence type="ECO:0000256" key="7">
    <source>
        <dbReference type="PIRNR" id="PIRNR003107"/>
    </source>
</evidence>
<comment type="subunit">
    <text evidence="3 7">Homodimer.</text>
</comment>
<comment type="caution">
    <text evidence="9">The sequence shown here is derived from an EMBL/GenBank/DDBJ whole genome shotgun (WGS) entry which is preliminary data.</text>
</comment>
<proteinExistence type="inferred from homology"/>
<evidence type="ECO:0000256" key="2">
    <source>
        <dbReference type="ARBA" id="ARBA00008107"/>
    </source>
</evidence>
<dbReference type="Pfam" id="PF01895">
    <property type="entry name" value="PhoU"/>
    <property type="match status" value="2"/>
</dbReference>
<evidence type="ECO:0000256" key="3">
    <source>
        <dbReference type="ARBA" id="ARBA00011738"/>
    </source>
</evidence>
<organism evidence="9 10">
    <name type="scientific">Pelolinea submarina</name>
    <dbReference type="NCBI Taxonomy" id="913107"/>
    <lineage>
        <taxon>Bacteria</taxon>
        <taxon>Bacillati</taxon>
        <taxon>Chloroflexota</taxon>
        <taxon>Anaerolineae</taxon>
        <taxon>Anaerolineales</taxon>
        <taxon>Anaerolineaceae</taxon>
        <taxon>Pelolinea</taxon>
    </lineage>
</organism>
<dbReference type="PIRSF" id="PIRSF003107">
    <property type="entry name" value="PhoU"/>
    <property type="match status" value="1"/>
</dbReference>
<sequence length="225" mass="25256">MARELFERKIKQIQDEILLLGSMVEQATLDSVTSFKDRDIQTAKALIEDDQNINDKRFAIENAILILLATQQPLAHDLRLLAAMLLVANELERMGDYAKGIANNTIRLGISDLPIPYRDIEKMGELAVSMLHRSLSAFISEDISQALAIPHEDDEVDALFNKCYRTIVNGMIANPATIDDASLLLWVVHNLERLADRVVNICERTVFIKSGEMMEMDGSEDEVEG</sequence>
<dbReference type="NCBIfam" id="TIGR02135">
    <property type="entry name" value="phoU_full"/>
    <property type="match status" value="1"/>
</dbReference>
<dbReference type="PANTHER" id="PTHR42930">
    <property type="entry name" value="PHOSPHATE-SPECIFIC TRANSPORT SYSTEM ACCESSORY PROTEIN PHOU"/>
    <property type="match status" value="1"/>
</dbReference>
<dbReference type="OrthoDB" id="9814256at2"/>
<feature type="domain" description="PhoU" evidence="8">
    <location>
        <begin position="120"/>
        <end position="205"/>
    </location>
</feature>
<keyword evidence="4 7" id="KW-0813">Transport</keyword>
<dbReference type="EMBL" id="QUMS01000001">
    <property type="protein sequence ID" value="REG11358.1"/>
    <property type="molecule type" value="Genomic_DNA"/>
</dbReference>
<accession>A0A347ZRZ6</accession>
<dbReference type="PANTHER" id="PTHR42930:SF3">
    <property type="entry name" value="PHOSPHATE-SPECIFIC TRANSPORT SYSTEM ACCESSORY PROTEIN PHOU"/>
    <property type="match status" value="1"/>
</dbReference>
<dbReference type="FunFam" id="1.20.58.220:FF:000004">
    <property type="entry name" value="Phosphate-specific transport system accessory protein PhoU"/>
    <property type="match status" value="1"/>
</dbReference>
<feature type="domain" description="PhoU" evidence="8">
    <location>
        <begin position="18"/>
        <end position="104"/>
    </location>
</feature>
<dbReference type="SUPFAM" id="SSF109755">
    <property type="entry name" value="PhoU-like"/>
    <property type="match status" value="1"/>
</dbReference>
<keyword evidence="10" id="KW-1185">Reference proteome</keyword>
<dbReference type="Gene3D" id="1.20.58.220">
    <property type="entry name" value="Phosphate transport system protein phou homolog 2, domain 2"/>
    <property type="match status" value="1"/>
</dbReference>
<reference evidence="9 10" key="1">
    <citation type="submission" date="2018-08" db="EMBL/GenBank/DDBJ databases">
        <title>Genomic Encyclopedia of Type Strains, Phase IV (KMG-IV): sequencing the most valuable type-strain genomes for metagenomic binning, comparative biology and taxonomic classification.</title>
        <authorList>
            <person name="Goeker M."/>
        </authorList>
    </citation>
    <scope>NUCLEOTIDE SEQUENCE [LARGE SCALE GENOMIC DNA]</scope>
    <source>
        <strain evidence="9 10">DSM 23923</strain>
    </source>
</reference>